<evidence type="ECO:0000256" key="1">
    <source>
        <dbReference type="ARBA" id="ARBA00023015"/>
    </source>
</evidence>
<keyword evidence="1" id="KW-0805">Transcription regulation</keyword>
<feature type="domain" description="HTH hxlR-type" evidence="4">
    <location>
        <begin position="8"/>
        <end position="103"/>
    </location>
</feature>
<evidence type="ECO:0000259" key="4">
    <source>
        <dbReference type="PROSITE" id="PS51118"/>
    </source>
</evidence>
<dbReference type="PATRIC" id="fig|1179773.3.peg.6041"/>
<dbReference type="HOGENOM" id="CLU_111585_2_4_11"/>
<proteinExistence type="predicted"/>
<dbReference type="InterPro" id="IPR036390">
    <property type="entry name" value="WH_DNA-bd_sf"/>
</dbReference>
<keyword evidence="6" id="KW-1185">Reference proteome</keyword>
<reference evidence="5 6" key="1">
    <citation type="journal article" date="2012" name="BMC Genomics">
        <title>Complete genome sequence of Saccharothrix espanaensis DSM 44229T and comparison to the other completely sequenced Pseudonocardiaceae.</title>
        <authorList>
            <person name="Strobel T."/>
            <person name="Al-Dilaimi A."/>
            <person name="Blom J."/>
            <person name="Gessner A."/>
            <person name="Kalinowski J."/>
            <person name="Luzhetska M."/>
            <person name="Puhler A."/>
            <person name="Szczepanowski R."/>
            <person name="Bechthold A."/>
            <person name="Ruckert C."/>
        </authorList>
    </citation>
    <scope>NUCLEOTIDE SEQUENCE [LARGE SCALE GENOMIC DNA]</scope>
    <source>
        <strain evidence="6">ATCC 51144 / DSM 44229 / JCM 9112 / NBRC 15066 / NRRL 15764</strain>
    </source>
</reference>
<evidence type="ECO:0000313" key="6">
    <source>
        <dbReference type="Proteomes" id="UP000006281"/>
    </source>
</evidence>
<organism evidence="5 6">
    <name type="scientific">Saccharothrix espanaensis (strain ATCC 51144 / DSM 44229 / JCM 9112 / NBRC 15066 / NRRL 15764)</name>
    <dbReference type="NCBI Taxonomy" id="1179773"/>
    <lineage>
        <taxon>Bacteria</taxon>
        <taxon>Bacillati</taxon>
        <taxon>Actinomycetota</taxon>
        <taxon>Actinomycetes</taxon>
        <taxon>Pseudonocardiales</taxon>
        <taxon>Pseudonocardiaceae</taxon>
        <taxon>Saccharothrix</taxon>
    </lineage>
</organism>
<dbReference type="PROSITE" id="PS51118">
    <property type="entry name" value="HTH_HXLR"/>
    <property type="match status" value="1"/>
</dbReference>
<dbReference type="EMBL" id="HE804045">
    <property type="protein sequence ID" value="CCH33255.1"/>
    <property type="molecule type" value="Genomic_DNA"/>
</dbReference>
<dbReference type="AlphaFoldDB" id="K0JZ49"/>
<dbReference type="Proteomes" id="UP000006281">
    <property type="component" value="Chromosome"/>
</dbReference>
<sequence>MTRFLADCQARLAFDLMANTWNPVVVWALRDGPRRPADLRRTIGGIRPKVLTETVRRLERSGLVLRRARPGQVEYALTALGESMLGPIDAMGRWALAHGGQVPLDEG</sequence>
<name>K0JZ49_SACES</name>
<dbReference type="SUPFAM" id="SSF46785">
    <property type="entry name" value="Winged helix' DNA-binding domain"/>
    <property type="match status" value="1"/>
</dbReference>
<evidence type="ECO:0000313" key="5">
    <source>
        <dbReference type="EMBL" id="CCH33255.1"/>
    </source>
</evidence>
<dbReference type="KEGG" id="sesp:BN6_59990"/>
<dbReference type="STRING" id="1179773.BN6_59990"/>
<accession>K0JZ49</accession>
<dbReference type="InterPro" id="IPR036388">
    <property type="entry name" value="WH-like_DNA-bd_sf"/>
</dbReference>
<keyword evidence="3" id="KW-0804">Transcription</keyword>
<dbReference type="PANTHER" id="PTHR33204">
    <property type="entry name" value="TRANSCRIPTIONAL REGULATOR, MARR FAMILY"/>
    <property type="match status" value="1"/>
</dbReference>
<gene>
    <name evidence="5" type="ordered locus">BN6_59990</name>
</gene>
<dbReference type="Pfam" id="PF01638">
    <property type="entry name" value="HxlR"/>
    <property type="match status" value="1"/>
</dbReference>
<evidence type="ECO:0000256" key="3">
    <source>
        <dbReference type="ARBA" id="ARBA00023163"/>
    </source>
</evidence>
<dbReference type="Gene3D" id="1.10.10.10">
    <property type="entry name" value="Winged helix-like DNA-binding domain superfamily/Winged helix DNA-binding domain"/>
    <property type="match status" value="1"/>
</dbReference>
<dbReference type="GO" id="GO:0003677">
    <property type="term" value="F:DNA binding"/>
    <property type="evidence" value="ECO:0007669"/>
    <property type="project" value="UniProtKB-KW"/>
</dbReference>
<dbReference type="eggNOG" id="COG1733">
    <property type="taxonomic scope" value="Bacteria"/>
</dbReference>
<keyword evidence="2" id="KW-0238">DNA-binding</keyword>
<dbReference type="InterPro" id="IPR002577">
    <property type="entry name" value="HTH_HxlR"/>
</dbReference>
<evidence type="ECO:0000256" key="2">
    <source>
        <dbReference type="ARBA" id="ARBA00023125"/>
    </source>
</evidence>
<protein>
    <recommendedName>
        <fullName evidence="4">HTH hxlR-type domain-containing protein</fullName>
    </recommendedName>
</protein>
<dbReference type="PANTHER" id="PTHR33204:SF39">
    <property type="entry name" value="TRANSCRIPTIONAL REGULATORY PROTEIN"/>
    <property type="match status" value="1"/>
</dbReference>